<evidence type="ECO:0000313" key="2">
    <source>
        <dbReference type="EMBL" id="MFL9877386.1"/>
    </source>
</evidence>
<dbReference type="EMBL" id="JAQQFR010000002">
    <property type="protein sequence ID" value="MFL9877386.1"/>
    <property type="molecule type" value="Genomic_DNA"/>
</dbReference>
<reference evidence="2 3" key="1">
    <citation type="journal article" date="2024" name="Chem. Sci.">
        <title>Discovery of megapolipeptins by genome mining of a Burkholderiales bacteria collection.</title>
        <authorList>
            <person name="Paulo B.S."/>
            <person name="Recchia M.J.J."/>
            <person name="Lee S."/>
            <person name="Fergusson C.H."/>
            <person name="Romanowski S.B."/>
            <person name="Hernandez A."/>
            <person name="Krull N."/>
            <person name="Liu D.Y."/>
            <person name="Cavanagh H."/>
            <person name="Bos A."/>
            <person name="Gray C.A."/>
            <person name="Murphy B.T."/>
            <person name="Linington R.G."/>
            <person name="Eustaquio A.S."/>
        </authorList>
    </citation>
    <scope>NUCLEOTIDE SEQUENCE [LARGE SCALE GENOMIC DNA]</scope>
    <source>
        <strain evidence="2 3">RL21-008-BIB-B</strain>
    </source>
</reference>
<feature type="signal peptide" evidence="1">
    <location>
        <begin position="1"/>
        <end position="32"/>
    </location>
</feature>
<organism evidence="2 3">
    <name type="scientific">Herbaspirillum rhizosphaerae</name>
    <dbReference type="NCBI Taxonomy" id="346179"/>
    <lineage>
        <taxon>Bacteria</taxon>
        <taxon>Pseudomonadati</taxon>
        <taxon>Pseudomonadota</taxon>
        <taxon>Betaproteobacteria</taxon>
        <taxon>Burkholderiales</taxon>
        <taxon>Oxalobacteraceae</taxon>
        <taxon>Herbaspirillum</taxon>
    </lineage>
</organism>
<keyword evidence="1" id="KW-0732">Signal</keyword>
<dbReference type="Pfam" id="PF10986">
    <property type="entry name" value="ZrgA"/>
    <property type="match status" value="1"/>
</dbReference>
<name>A0ABW8Z318_9BURK</name>
<gene>
    <name evidence="2" type="ORF">PQR63_03265</name>
</gene>
<evidence type="ECO:0000313" key="3">
    <source>
        <dbReference type="Proteomes" id="UP001629214"/>
    </source>
</evidence>
<dbReference type="RefSeq" id="WP_408165609.1">
    <property type="nucleotide sequence ID" value="NZ_JAQQFR010000002.1"/>
</dbReference>
<comment type="caution">
    <text evidence="2">The sequence shown here is derived from an EMBL/GenBank/DDBJ whole genome shotgun (WGS) entry which is preliminary data.</text>
</comment>
<keyword evidence="3" id="KW-1185">Reference proteome</keyword>
<dbReference type="Proteomes" id="UP001629214">
    <property type="component" value="Unassembled WGS sequence"/>
</dbReference>
<accession>A0ABW8Z318</accession>
<protein>
    <submittedName>
        <fullName evidence="2">DUF2796 domain-containing protein</fullName>
    </submittedName>
</protein>
<proteinExistence type="predicted"/>
<evidence type="ECO:0000256" key="1">
    <source>
        <dbReference type="SAM" id="SignalP"/>
    </source>
</evidence>
<dbReference type="InterPro" id="IPR021253">
    <property type="entry name" value="ZrgA-like"/>
</dbReference>
<feature type="chain" id="PRO_5046010010" evidence="1">
    <location>
        <begin position="33"/>
        <end position="194"/>
    </location>
</feature>
<sequence>MNSRTPTFGKLSKLAAVLSSALLLSVVTLATAHEAHVHGVGKLDVALDGKTLSLHLDSPLVNLIGFEHAAKSAKDKQAAQDMAKTLRNAATVFVTTPSAECKLSGVQLVSAAIEPALLGEAAAKKPAGHEDHDGHADMDADFSFQCAYPERLQRIDVKLFDAFKGFNSIDVQLVTPKRQGAAKLTPTAASITIQ</sequence>